<organism evidence="1">
    <name type="scientific">Arundo donax</name>
    <name type="common">Giant reed</name>
    <name type="synonym">Donax arundinaceus</name>
    <dbReference type="NCBI Taxonomy" id="35708"/>
    <lineage>
        <taxon>Eukaryota</taxon>
        <taxon>Viridiplantae</taxon>
        <taxon>Streptophyta</taxon>
        <taxon>Embryophyta</taxon>
        <taxon>Tracheophyta</taxon>
        <taxon>Spermatophyta</taxon>
        <taxon>Magnoliopsida</taxon>
        <taxon>Liliopsida</taxon>
        <taxon>Poales</taxon>
        <taxon>Poaceae</taxon>
        <taxon>PACMAD clade</taxon>
        <taxon>Arundinoideae</taxon>
        <taxon>Arundineae</taxon>
        <taxon>Arundo</taxon>
    </lineage>
</organism>
<evidence type="ECO:0000313" key="1">
    <source>
        <dbReference type="EMBL" id="JAD29467.1"/>
    </source>
</evidence>
<name>A0A0A8Z3P8_ARUDO</name>
<dbReference type="AlphaFoldDB" id="A0A0A8Z3P8"/>
<proteinExistence type="predicted"/>
<reference evidence="1" key="1">
    <citation type="submission" date="2014-09" db="EMBL/GenBank/DDBJ databases">
        <authorList>
            <person name="Magalhaes I.L.F."/>
            <person name="Oliveira U."/>
            <person name="Santos F.R."/>
            <person name="Vidigal T.H.D.A."/>
            <person name="Brescovit A.D."/>
            <person name="Santos A.J."/>
        </authorList>
    </citation>
    <scope>NUCLEOTIDE SEQUENCE</scope>
    <source>
        <tissue evidence="1">Shoot tissue taken approximately 20 cm above the soil surface</tissue>
    </source>
</reference>
<sequence length="36" mass="4178">MRWLVSIHGADPILTRICACMLLCGVHQWQRQVRDA</sequence>
<dbReference type="EMBL" id="GBRH01268428">
    <property type="protein sequence ID" value="JAD29467.1"/>
    <property type="molecule type" value="Transcribed_RNA"/>
</dbReference>
<protein>
    <submittedName>
        <fullName evidence="1">Uncharacterized protein</fullName>
    </submittedName>
</protein>
<reference evidence="1" key="2">
    <citation type="journal article" date="2015" name="Data Brief">
        <title>Shoot transcriptome of the giant reed, Arundo donax.</title>
        <authorList>
            <person name="Barrero R.A."/>
            <person name="Guerrero F.D."/>
            <person name="Moolhuijzen P."/>
            <person name="Goolsby J.A."/>
            <person name="Tidwell J."/>
            <person name="Bellgard S.E."/>
            <person name="Bellgard M.I."/>
        </authorList>
    </citation>
    <scope>NUCLEOTIDE SEQUENCE</scope>
    <source>
        <tissue evidence="1">Shoot tissue taken approximately 20 cm above the soil surface</tissue>
    </source>
</reference>
<accession>A0A0A8Z3P8</accession>